<evidence type="ECO:0000256" key="3">
    <source>
        <dbReference type="ARBA" id="ARBA00005641"/>
    </source>
</evidence>
<dbReference type="PANTHER" id="PTHR31451:SF39">
    <property type="entry name" value="MANNAN ENDO-1,4-BETA-MANNOSIDASE 1"/>
    <property type="match status" value="1"/>
</dbReference>
<evidence type="ECO:0000256" key="6">
    <source>
        <dbReference type="ARBA" id="ARBA00022729"/>
    </source>
</evidence>
<reference evidence="12" key="1">
    <citation type="journal article" date="2013" name="Nature">
        <title>Pan genome of the phytoplankton Emiliania underpins its global distribution.</title>
        <authorList>
            <person name="Read B.A."/>
            <person name="Kegel J."/>
            <person name="Klute M.J."/>
            <person name="Kuo A."/>
            <person name="Lefebvre S.C."/>
            <person name="Maumus F."/>
            <person name="Mayer C."/>
            <person name="Miller J."/>
            <person name="Monier A."/>
            <person name="Salamov A."/>
            <person name="Young J."/>
            <person name="Aguilar M."/>
            <person name="Claverie J.M."/>
            <person name="Frickenhaus S."/>
            <person name="Gonzalez K."/>
            <person name="Herman E.K."/>
            <person name="Lin Y.C."/>
            <person name="Napier J."/>
            <person name="Ogata H."/>
            <person name="Sarno A.F."/>
            <person name="Shmutz J."/>
            <person name="Schroeder D."/>
            <person name="de Vargas C."/>
            <person name="Verret F."/>
            <person name="von Dassow P."/>
            <person name="Valentin K."/>
            <person name="Van de Peer Y."/>
            <person name="Wheeler G."/>
            <person name="Dacks J.B."/>
            <person name="Delwiche C.F."/>
            <person name="Dyhrman S.T."/>
            <person name="Glockner G."/>
            <person name="John U."/>
            <person name="Richards T."/>
            <person name="Worden A.Z."/>
            <person name="Zhang X."/>
            <person name="Grigoriev I.V."/>
            <person name="Allen A.E."/>
            <person name="Bidle K."/>
            <person name="Borodovsky M."/>
            <person name="Bowler C."/>
            <person name="Brownlee C."/>
            <person name="Cock J.M."/>
            <person name="Elias M."/>
            <person name="Gladyshev V.N."/>
            <person name="Groth M."/>
            <person name="Guda C."/>
            <person name="Hadaegh A."/>
            <person name="Iglesias-Rodriguez M.D."/>
            <person name="Jenkins J."/>
            <person name="Jones B.M."/>
            <person name="Lawson T."/>
            <person name="Leese F."/>
            <person name="Lindquist E."/>
            <person name="Lobanov A."/>
            <person name="Lomsadze A."/>
            <person name="Malik S.B."/>
            <person name="Marsh M.E."/>
            <person name="Mackinder L."/>
            <person name="Mock T."/>
            <person name="Mueller-Roeber B."/>
            <person name="Pagarete A."/>
            <person name="Parker M."/>
            <person name="Probert I."/>
            <person name="Quesneville H."/>
            <person name="Raines C."/>
            <person name="Rensing S.A."/>
            <person name="Riano-Pachon D.M."/>
            <person name="Richier S."/>
            <person name="Rokitta S."/>
            <person name="Shiraiwa Y."/>
            <person name="Soanes D.M."/>
            <person name="van der Giezen M."/>
            <person name="Wahlund T.M."/>
            <person name="Williams B."/>
            <person name="Wilson W."/>
            <person name="Wolfe G."/>
            <person name="Wurch L.L."/>
        </authorList>
    </citation>
    <scope>NUCLEOTIDE SEQUENCE</scope>
</reference>
<dbReference type="GO" id="GO:0016985">
    <property type="term" value="F:mannan endo-1,4-beta-mannosidase activity"/>
    <property type="evidence" value="ECO:0007669"/>
    <property type="project" value="UniProtKB-EC"/>
</dbReference>
<keyword evidence="12" id="KW-1185">Reference proteome</keyword>
<feature type="signal peptide" evidence="9">
    <location>
        <begin position="1"/>
        <end position="32"/>
    </location>
</feature>
<keyword evidence="7" id="KW-0378">Hydrolase</keyword>
<name>A0A0D3KN18_EMIH1</name>
<dbReference type="AlphaFoldDB" id="A0A0D3KN18"/>
<accession>A0A0D3KN18</accession>
<evidence type="ECO:0000256" key="8">
    <source>
        <dbReference type="ARBA" id="ARBA00023295"/>
    </source>
</evidence>
<evidence type="ECO:0000256" key="1">
    <source>
        <dbReference type="ARBA" id="ARBA00001678"/>
    </source>
</evidence>
<evidence type="ECO:0000259" key="10">
    <source>
        <dbReference type="Pfam" id="PF26410"/>
    </source>
</evidence>
<evidence type="ECO:0000313" key="11">
    <source>
        <dbReference type="EnsemblProtists" id="EOD37153"/>
    </source>
</evidence>
<sequence>MVSSQRVSMPTTGNCRSLLALVALVGLREADCAAVRKTCREARQNLHNVHAVVNDHTWCYQIPTQVCNQFYVPYRNSHTAGLIVCHLVISITGDRACHAEQHIEDCEPPADYYNHRFHPCKYYWELDRAFAGGVGVADASRFIRVNGYDLEVDDAKSFRYVGCNLPMLLQDAAREAPDAQGTYPTVDALLDDVVRTWAFNDGDSITVPLQYDGEHFDETVFRVLDYIVHAAGRRGLRLILPLMNYGSSGGGVAQYHKWAAHRAGSRITADYAALWSSDEGSECPLFYSDPASQEMYRYMAHKASPIFRPPHPHPMCNVLTRVNTYTRTAYNNDPTIMLWELGNGLRCPGKRFGGKPLQRWYRQMAPFVRRLAPKQLLGSGSEGFFLCAAASQERSSRGCQAGEAWRTTLGIEDIANWMDAQGVDYIGESAIPEFDARLDAWPPTMLSRLGGALTRDEQRDFLDAWILAHEAGSTRKAILLNAFAAAECDWYNDPEGCKQKRLSGVLSTVQNRILPDTAAGGKSVAAVLWSPAADGGPIAHPYQTYAHKAFEEEIAAYAEQLDSTPLIHHGWHEIERQECNALADHLNKAFRVEETDSEHRGCNNWPDIVEFNLAPLPSLV</sequence>
<evidence type="ECO:0000256" key="9">
    <source>
        <dbReference type="SAM" id="SignalP"/>
    </source>
</evidence>
<dbReference type="RefSeq" id="XP_005789582.1">
    <property type="nucleotide sequence ID" value="XM_005789525.1"/>
</dbReference>
<reference evidence="11" key="2">
    <citation type="submission" date="2024-10" db="UniProtKB">
        <authorList>
            <consortium name="EnsemblProtists"/>
        </authorList>
    </citation>
    <scope>IDENTIFICATION</scope>
</reference>
<dbReference type="Gene3D" id="3.20.20.80">
    <property type="entry name" value="Glycosidases"/>
    <property type="match status" value="1"/>
</dbReference>
<dbReference type="eggNOG" id="ENOG502QTAQ">
    <property type="taxonomic scope" value="Eukaryota"/>
</dbReference>
<dbReference type="Pfam" id="PF26410">
    <property type="entry name" value="GH5_mannosidase"/>
    <property type="match status" value="1"/>
</dbReference>
<comment type="similarity">
    <text evidence="3">Belongs to the glycosyl hydrolase 5 (cellulase A) family.</text>
</comment>
<dbReference type="GeneID" id="17282423"/>
<dbReference type="PANTHER" id="PTHR31451">
    <property type="match status" value="1"/>
</dbReference>
<dbReference type="Proteomes" id="UP000013827">
    <property type="component" value="Unassembled WGS sequence"/>
</dbReference>
<dbReference type="SUPFAM" id="SSF51445">
    <property type="entry name" value="(Trans)glycosidases"/>
    <property type="match status" value="1"/>
</dbReference>
<dbReference type="InterPro" id="IPR001547">
    <property type="entry name" value="Glyco_hydro_5"/>
</dbReference>
<dbReference type="PaxDb" id="2903-EOD37153"/>
<dbReference type="STRING" id="2903.R1DNJ3"/>
<evidence type="ECO:0000256" key="7">
    <source>
        <dbReference type="ARBA" id="ARBA00022801"/>
    </source>
</evidence>
<dbReference type="EnsemblProtists" id="EOD37153">
    <property type="protein sequence ID" value="EOD37153"/>
    <property type="gene ID" value="EMIHUDRAFT_225848"/>
</dbReference>
<evidence type="ECO:0000313" key="12">
    <source>
        <dbReference type="Proteomes" id="UP000013827"/>
    </source>
</evidence>
<comment type="catalytic activity">
    <reaction evidence="1">
        <text>Random hydrolysis of (1-&gt;4)-beta-D-mannosidic linkages in mannans, galactomannans and glucomannans.</text>
        <dbReference type="EC" id="3.2.1.78"/>
    </reaction>
</comment>
<dbReference type="HOGENOM" id="CLU_441087_0_0_1"/>
<proteinExistence type="inferred from homology"/>
<organism evidence="11 12">
    <name type="scientific">Emiliania huxleyi (strain CCMP1516)</name>
    <dbReference type="NCBI Taxonomy" id="280463"/>
    <lineage>
        <taxon>Eukaryota</taxon>
        <taxon>Haptista</taxon>
        <taxon>Haptophyta</taxon>
        <taxon>Prymnesiophyceae</taxon>
        <taxon>Isochrysidales</taxon>
        <taxon>Noelaerhabdaceae</taxon>
        <taxon>Emiliania</taxon>
    </lineage>
</organism>
<evidence type="ECO:0000256" key="2">
    <source>
        <dbReference type="ARBA" id="ARBA00004613"/>
    </source>
</evidence>
<keyword evidence="8" id="KW-0326">Glycosidase</keyword>
<dbReference type="EC" id="3.2.1.78" evidence="4"/>
<dbReference type="KEGG" id="ehx:EMIHUDRAFT_225848"/>
<feature type="domain" description="Glycoside hydrolase family 5" evidence="10">
    <location>
        <begin position="205"/>
        <end position="383"/>
    </location>
</feature>
<comment type="subcellular location">
    <subcellularLocation>
        <location evidence="2">Secreted</location>
    </subcellularLocation>
</comment>
<keyword evidence="5" id="KW-0964">Secreted</keyword>
<evidence type="ECO:0000256" key="5">
    <source>
        <dbReference type="ARBA" id="ARBA00022525"/>
    </source>
</evidence>
<evidence type="ECO:0000256" key="4">
    <source>
        <dbReference type="ARBA" id="ARBA00012706"/>
    </source>
</evidence>
<keyword evidence="6 9" id="KW-0732">Signal</keyword>
<dbReference type="InterPro" id="IPR045053">
    <property type="entry name" value="MAN-like"/>
</dbReference>
<dbReference type="InterPro" id="IPR017853">
    <property type="entry name" value="GH"/>
</dbReference>
<dbReference type="GO" id="GO:0005576">
    <property type="term" value="C:extracellular region"/>
    <property type="evidence" value="ECO:0007669"/>
    <property type="project" value="UniProtKB-SubCell"/>
</dbReference>
<protein>
    <recommendedName>
        <fullName evidence="4">mannan endo-1,4-beta-mannosidase</fullName>
        <ecNumber evidence="4">3.2.1.78</ecNumber>
    </recommendedName>
</protein>
<feature type="chain" id="PRO_5044275345" description="mannan endo-1,4-beta-mannosidase" evidence="9">
    <location>
        <begin position="33"/>
        <end position="620"/>
    </location>
</feature>